<feature type="region of interest" description="Disordered" evidence="1">
    <location>
        <begin position="208"/>
        <end position="240"/>
    </location>
</feature>
<sequence length="303" mass="33719">MRLLRWWPGLHGIECDECGRRPTANELLVVNIGCTSRGPTIRMVCGDLFFYCYFAFVLLCALHLLLCVCILREGCRHDGPLSRYVHAVEPCVPLLFASPSFICVLVLRQGCVCVCRGLECVLCVVCGVRCMPGCCPLLMWCALCVCLLHLSSPLLLSISLTVRISSIPLNDHTHDDDDVPSAVRPVGACPVLLLVRLRDRGSASSRHFFPDDHDDNHDKTTNHDHHHHNTGTNDHHHYNTGTKHYDYRGASCVDHPRTVTSSRNRRQPQQLCVGVCPAGARCIRAGVRHCGLKRCVRAVRASN</sequence>
<proteinExistence type="predicted"/>
<keyword evidence="2" id="KW-0812">Transmembrane</keyword>
<evidence type="ECO:0000313" key="4">
    <source>
        <dbReference type="Proteomes" id="UP000017861"/>
    </source>
</evidence>
<organism evidence="3 4">
    <name type="scientific">Trypanosoma cruzi Dm28c</name>
    <dbReference type="NCBI Taxonomy" id="1416333"/>
    <lineage>
        <taxon>Eukaryota</taxon>
        <taxon>Discoba</taxon>
        <taxon>Euglenozoa</taxon>
        <taxon>Kinetoplastea</taxon>
        <taxon>Metakinetoplastina</taxon>
        <taxon>Trypanosomatida</taxon>
        <taxon>Trypanosomatidae</taxon>
        <taxon>Trypanosoma</taxon>
        <taxon>Schizotrypanum</taxon>
    </lineage>
</organism>
<gene>
    <name evidence="3" type="ORF">TCDM_13292</name>
</gene>
<keyword evidence="2" id="KW-1133">Transmembrane helix</keyword>
<dbReference type="Proteomes" id="UP000017861">
    <property type="component" value="Unassembled WGS sequence"/>
</dbReference>
<evidence type="ECO:0000256" key="2">
    <source>
        <dbReference type="SAM" id="Phobius"/>
    </source>
</evidence>
<name>V5A391_TRYCR</name>
<reference evidence="3 4" key="1">
    <citation type="journal article" date="2014" name="Genome Announc.">
        <title>Trypanosoma cruzi Clone Dm28c Draft Genome Sequence.</title>
        <authorList>
            <person name="Grisard E.C."/>
            <person name="Teixeira S.M."/>
            <person name="de Almeida L.G."/>
            <person name="Stoco P.H."/>
            <person name="Gerber A.L."/>
            <person name="Talavera-Lopez C."/>
            <person name="Lima O.C."/>
            <person name="Andersson B."/>
            <person name="de Vasconcelos A.T."/>
        </authorList>
    </citation>
    <scope>NUCLEOTIDE SEQUENCE [LARGE SCALE GENOMIC DNA]</scope>
    <source>
        <strain evidence="3 4">Dm28c</strain>
    </source>
</reference>
<protein>
    <submittedName>
        <fullName evidence="3">Mucin TcMUCII</fullName>
    </submittedName>
</protein>
<dbReference type="AlphaFoldDB" id="V5A391"/>
<accession>V5A391</accession>
<feature type="transmembrane region" description="Helical" evidence="2">
    <location>
        <begin position="48"/>
        <end position="71"/>
    </location>
</feature>
<dbReference type="VEuPathDB" id="TriTrypDB:TCDM_13292"/>
<dbReference type="EMBL" id="AYLP01000934">
    <property type="protein sequence ID" value="ESS55250.1"/>
    <property type="molecule type" value="Genomic_DNA"/>
</dbReference>
<evidence type="ECO:0000256" key="1">
    <source>
        <dbReference type="SAM" id="MobiDB-lite"/>
    </source>
</evidence>
<comment type="caution">
    <text evidence="3">The sequence shown here is derived from an EMBL/GenBank/DDBJ whole genome shotgun (WGS) entry which is preliminary data.</text>
</comment>
<feature type="transmembrane region" description="Helical" evidence="2">
    <location>
        <begin position="137"/>
        <end position="160"/>
    </location>
</feature>
<feature type="compositionally biased region" description="Basic and acidic residues" evidence="1">
    <location>
        <begin position="208"/>
        <end position="223"/>
    </location>
</feature>
<evidence type="ECO:0000313" key="3">
    <source>
        <dbReference type="EMBL" id="ESS55250.1"/>
    </source>
</evidence>
<keyword evidence="2" id="KW-0472">Membrane</keyword>